<organism evidence="8">
    <name type="scientific">Hadrurus spadix</name>
    <dbReference type="NCBI Taxonomy" id="141984"/>
    <lineage>
        <taxon>Eukaryota</taxon>
        <taxon>Metazoa</taxon>
        <taxon>Ecdysozoa</taxon>
        <taxon>Arthropoda</taxon>
        <taxon>Chelicerata</taxon>
        <taxon>Arachnida</taxon>
        <taxon>Scorpiones</taxon>
        <taxon>Iurida</taxon>
        <taxon>Iuroidea</taxon>
        <taxon>Hadrurus</taxon>
    </lineage>
</organism>
<evidence type="ECO:0000259" key="7">
    <source>
        <dbReference type="SMART" id="SM00888"/>
    </source>
</evidence>
<dbReference type="Pfam" id="PF00736">
    <property type="entry name" value="EF1_GNE"/>
    <property type="match status" value="1"/>
</dbReference>
<evidence type="ECO:0000313" key="8">
    <source>
        <dbReference type="EMBL" id="JAV48190.1"/>
    </source>
</evidence>
<dbReference type="EMBL" id="GFAH01000199">
    <property type="protein sequence ID" value="JAV48190.1"/>
    <property type="molecule type" value="Transcribed_RNA"/>
</dbReference>
<dbReference type="InterPro" id="IPR036219">
    <property type="entry name" value="eEF-1beta-like_sf"/>
</dbReference>
<comment type="similarity">
    <text evidence="1 4">Belongs to the EF-1-beta/EF-1-delta family.</text>
</comment>
<dbReference type="InterPro" id="IPR014717">
    <property type="entry name" value="Transl_elong_EF1B/ribsomal_bS6"/>
</dbReference>
<dbReference type="GO" id="GO:0003746">
    <property type="term" value="F:translation elongation factor activity"/>
    <property type="evidence" value="ECO:0007669"/>
    <property type="project" value="UniProtKB-KW"/>
</dbReference>
<name>A0A1W7RAK9_9SCOR</name>
<evidence type="ECO:0000256" key="4">
    <source>
        <dbReference type="RuleBase" id="RU003791"/>
    </source>
</evidence>
<feature type="coiled-coil region" evidence="5">
    <location>
        <begin position="76"/>
        <end position="103"/>
    </location>
</feature>
<dbReference type="GO" id="GO:0005853">
    <property type="term" value="C:eukaryotic translation elongation factor 1 complex"/>
    <property type="evidence" value="ECO:0007669"/>
    <property type="project" value="InterPro"/>
</dbReference>
<dbReference type="SUPFAM" id="SSF54984">
    <property type="entry name" value="eEF-1beta-like"/>
    <property type="match status" value="1"/>
</dbReference>
<evidence type="ECO:0000256" key="6">
    <source>
        <dbReference type="SAM" id="MobiDB-lite"/>
    </source>
</evidence>
<dbReference type="InterPro" id="IPR001326">
    <property type="entry name" value="Transl_elong_EF1B_B/D_CS"/>
</dbReference>
<dbReference type="PROSITE" id="PS00825">
    <property type="entry name" value="EF1BD_2"/>
    <property type="match status" value="1"/>
</dbReference>
<proteinExistence type="inferred from homology"/>
<evidence type="ECO:0000256" key="2">
    <source>
        <dbReference type="ARBA" id="ARBA00022768"/>
    </source>
</evidence>
<accession>A0A1W7RAK9</accession>
<dbReference type="InterPro" id="IPR014038">
    <property type="entry name" value="EF1B_bsu/dsu_GNE"/>
</dbReference>
<dbReference type="PANTHER" id="PTHR11595">
    <property type="entry name" value="EF-HAND AND COILED-COIL DOMAIN-CONTAINING FAMILY MEMBER"/>
    <property type="match status" value="1"/>
</dbReference>
<reference evidence="8" key="1">
    <citation type="submission" date="2016-11" db="EMBL/GenBank/DDBJ databases">
        <title>Venom-gland transcriptomics and venom proteomics of the black-back scorpion (Hadrurus spadix) reveal detectability challenges and an unexplored realm of animal toxin diversity.</title>
        <authorList>
            <person name="Rokyta D.R."/>
            <person name="Ward M.J."/>
        </authorList>
    </citation>
    <scope>NUCLEOTIDE SEQUENCE</scope>
    <source>
        <tissue evidence="8">Venom gland</tissue>
    </source>
</reference>
<dbReference type="CDD" id="cd00292">
    <property type="entry name" value="EF1B"/>
    <property type="match status" value="1"/>
</dbReference>
<feature type="domain" description="Translation elongation factor EF1B beta/delta subunit guanine nucleotide exchange" evidence="7">
    <location>
        <begin position="179"/>
        <end position="265"/>
    </location>
</feature>
<keyword evidence="2 4" id="KW-0251">Elongation factor</keyword>
<dbReference type="SMART" id="SM00888">
    <property type="entry name" value="EF1_GNE"/>
    <property type="match status" value="1"/>
</dbReference>
<sequence>MASPLLLETVWFDKYKYEDAERRWQEHIAKHLKSAKEKQVSQSTIVGEIARARQHIKNSLQSGDNLNISLNSFADTSELSNRVQKLEEENRHLREMHQDLIAVVHKLESRVLVLEDKQGNYHNPSASSKSEAQPKDDENDDDIDLFGSEEEDETTTKLRQQQLKDYETKKAAKKQVIAKSSIVLDVKPWDDETDMKQMELSVRNIKTDGLTWGASKLVPLAFGIFKLQIVCIVEDEKVSVDWLQETIQEIEDYVQSVDIAAFNKL</sequence>
<evidence type="ECO:0000256" key="3">
    <source>
        <dbReference type="ARBA" id="ARBA00022917"/>
    </source>
</evidence>
<dbReference type="PANTHER" id="PTHR11595:SF26">
    <property type="entry name" value="ELONGATION FACTOR 1-DELTA"/>
    <property type="match status" value="1"/>
</dbReference>
<dbReference type="FunFam" id="3.30.70.60:FF:000001">
    <property type="entry name" value="Elongation factor 1-beta 1 like"/>
    <property type="match status" value="1"/>
</dbReference>
<evidence type="ECO:0000256" key="1">
    <source>
        <dbReference type="ARBA" id="ARBA00007411"/>
    </source>
</evidence>
<keyword evidence="3 4" id="KW-0648">Protein biosynthesis</keyword>
<dbReference type="GO" id="GO:0005829">
    <property type="term" value="C:cytosol"/>
    <property type="evidence" value="ECO:0007669"/>
    <property type="project" value="TreeGrafter"/>
</dbReference>
<protein>
    <submittedName>
        <fullName evidence="8">Elongation factor 1-delta</fullName>
    </submittedName>
</protein>
<feature type="compositionally biased region" description="Acidic residues" evidence="6">
    <location>
        <begin position="137"/>
        <end position="153"/>
    </location>
</feature>
<evidence type="ECO:0000256" key="5">
    <source>
        <dbReference type="SAM" id="Coils"/>
    </source>
</evidence>
<dbReference type="GO" id="GO:0005085">
    <property type="term" value="F:guanyl-nucleotide exchange factor activity"/>
    <property type="evidence" value="ECO:0007669"/>
    <property type="project" value="TreeGrafter"/>
</dbReference>
<dbReference type="Gene3D" id="3.30.70.60">
    <property type="match status" value="1"/>
</dbReference>
<dbReference type="InterPro" id="IPR049720">
    <property type="entry name" value="EF1B_bsu/dsu"/>
</dbReference>
<feature type="region of interest" description="Disordered" evidence="6">
    <location>
        <begin position="116"/>
        <end position="157"/>
    </location>
</feature>
<feature type="compositionally biased region" description="Polar residues" evidence="6">
    <location>
        <begin position="120"/>
        <end position="131"/>
    </location>
</feature>
<dbReference type="AlphaFoldDB" id="A0A1W7RAK9"/>
<keyword evidence="5" id="KW-0175">Coiled coil</keyword>